<accession>A0ABY7NTN4</accession>
<reference evidence="1 2" key="1">
    <citation type="submission" date="2022-12" db="EMBL/GenBank/DDBJ databases">
        <authorList>
            <person name="Mo P."/>
        </authorList>
    </citation>
    <scope>NUCLEOTIDE SEQUENCE [LARGE SCALE GENOMIC DNA]</scope>
    <source>
        <strain evidence="1 2">HUAS 2-6</strain>
    </source>
</reference>
<evidence type="ECO:0000313" key="1">
    <source>
        <dbReference type="EMBL" id="WBO61410.1"/>
    </source>
</evidence>
<organism evidence="1 2">
    <name type="scientific">Streptomyces camelliae</name>
    <dbReference type="NCBI Taxonomy" id="3004093"/>
    <lineage>
        <taxon>Bacteria</taxon>
        <taxon>Bacillati</taxon>
        <taxon>Actinomycetota</taxon>
        <taxon>Actinomycetes</taxon>
        <taxon>Kitasatosporales</taxon>
        <taxon>Streptomycetaceae</taxon>
        <taxon>Streptomyces</taxon>
    </lineage>
</organism>
<sequence length="176" mass="20037">MDGGEEYGRTGQSRLIAAGSALGTACNMAVSYANYKGKRPRLSFSVGHGQQVATWDDWKVSPMWFLTLVNHGETPIRVHMVWLHWEPIPEGWKGRILHRLWPRRNWRIRNGSGLTLASVQGLREPPEELPPLAGFDRIYAGYMLEHDPDWLRNIAGTHLLRISVELPGNRWVHGPK</sequence>
<evidence type="ECO:0000313" key="2">
    <source>
        <dbReference type="Proteomes" id="UP001212326"/>
    </source>
</evidence>
<keyword evidence="2" id="KW-1185">Reference proteome</keyword>
<dbReference type="Proteomes" id="UP001212326">
    <property type="component" value="Chromosome"/>
</dbReference>
<dbReference type="EMBL" id="CP115300">
    <property type="protein sequence ID" value="WBO61410.1"/>
    <property type="molecule type" value="Genomic_DNA"/>
</dbReference>
<protein>
    <submittedName>
        <fullName evidence="1">Uncharacterized protein</fullName>
    </submittedName>
</protein>
<proteinExistence type="predicted"/>
<name>A0ABY7NTN4_9ACTN</name>
<dbReference type="RefSeq" id="WP_270079373.1">
    <property type="nucleotide sequence ID" value="NZ_CP115300.1"/>
</dbReference>
<gene>
    <name evidence="1" type="ORF">O1G22_00155</name>
</gene>